<evidence type="ECO:0000259" key="11">
    <source>
        <dbReference type="SMART" id="SM01360"/>
    </source>
</evidence>
<protein>
    <recommendedName>
        <fullName evidence="14">Alpha-2-macroglobulin-like protein 1</fullName>
    </recommendedName>
</protein>
<sequence length="1489" mass="165106">MPSAVGQPTATTMTTAAPAWTSSTDTMMQQQDPGMAFRTASTMQQQDPGMAFRSTTTTMQQDPGMAFSSTSTMDPGMAFRSMSTMDPGMAFRSTSTMDSGMAARSTSTMDSGMAARSTSTILLQPQWSLLSGDVGPSVLLSLTLCIGLLLLFLLLPWKPVLGSGEQTLLGLSPAFSLLSMPRAFLWWNCSTELGVLSPDGSLDTSKQIPERVLRHPCIFREFVRVGIKLAIQHTPPPEGGKEEVVTVFMSLVGPTTQMSNSKKVLVRAVGHATLIQTDKPLYKRGQTVNFRILIFNRDFLAVEDICPMVEIQDPNKNRIGQWLDLKPQKGMIDLSHSLDSEAPLGAYTIIAPHAREDFHVAEYVIPTFDVTVHLPSVVTVLEKTFLLKTCGRYTFGKPVRGEITVTVCREAICYSGMRSSCPKDICSEYKGQLTFDAKATLVENGTGIEMTGTSSSRISAKIATVTLDDKELLDSYYKTELRYKTKMILESADGSPMKSQMLYLTEKYGKTIKEHEYETNEHGEAYITLDTRPWNGNPVHLTATYKKEKPERTYGELNPYYVDAYRNLQPFTTITNSFLKVQPLDSPLTCGKVHEIEIDYIIRSSEVLSEEDNLEVHYVVVAKGSLVLNGKLNVKMEKTSVMMGTVILPLSVTMEISPLAKIFAYAILGNGKIAADTEKFPVGKCFNNKVTLDFSKKEALPGSDVTLRISADPGSLCSVRAVDKGVLLLRPEAEISEDTVYRFIARRNQFGYPYRVNEDDPICWRQRVSFLHSKRRKRSYKWQAPSSPDVFTLIKHIGMKVITNTQVKKPQECFESPSISGLNTFGSGSPIIDTQVSEFPSSIDDYDDSHSRVTLTVTEITNKIRTMFPETWIYQLLTTGSTGLAEILMQLPDSITEWKTTAFCMGDVGLGIAPTTSIQSFQPYFVDFTHPYSVVKGEKFSLTATVFNYLASPMMVKFHIEESEDLQMYDCPKCSIPQCLPPQQTIVFAWEAKALHIGSAEIQLRTEAISSQELCNGQQPIVPDTGSSDSLMKTVLVKAEGVPIEISHNSILCAGGNLSSETLSITLPPAVVPDSAVAVFSVVGDLMGSALQSIEQLLQLPCGCGEQNMVRFVPNIYILDYLASANLLSEETKKEGIGYILHGYQRELNYRRANGSFSAFGERDEEGNTWLSAFVMKSFHASSHWLPFVDKKYIQDIIAWLKENHLPSGCFQNRGNLFRASLKGGVNDEVSLTAYVTVALLETGQHLENEMVENALQYLRDSVPKVDSLYTKALLAYAFTLSRDFELRDALLKELHDRAANAGGDTYWPTSPSNRTEDPLWSQPNTNEVELAAYVLLAHLSKDNPTKTDINKASSIASWIAKQQNPYGGFATTQDTVVGLQALALFSKLTYSKLEGLEVMFGPDGENTMSSFYLNESSRFLLQKKQLGKLPGNYTLQVKGEGCAFLKVTLKYNIYPNQDDSFFHIQVNLTQGDSMDESKMMLNYSISVQ</sequence>
<keyword evidence="8" id="KW-0325">Glycoprotein</keyword>
<dbReference type="SMART" id="SM01360">
    <property type="entry name" value="A2M"/>
    <property type="match status" value="1"/>
</dbReference>
<dbReference type="Pfam" id="PF00207">
    <property type="entry name" value="A2M"/>
    <property type="match status" value="1"/>
</dbReference>
<evidence type="ECO:0000259" key="10">
    <source>
        <dbReference type="SMART" id="SM01359"/>
    </source>
</evidence>
<keyword evidence="4" id="KW-0646">Protease inhibitor</keyword>
<feature type="domain" description="Alpha-2-macroglobulin bait region" evidence="10">
    <location>
        <begin position="579"/>
        <end position="729"/>
    </location>
</feature>
<keyword evidence="13" id="KW-1185">Reference proteome</keyword>
<dbReference type="InterPro" id="IPR041555">
    <property type="entry name" value="MG3"/>
</dbReference>
<feature type="region of interest" description="Disordered" evidence="9">
    <location>
        <begin position="1"/>
        <end position="26"/>
    </location>
</feature>
<dbReference type="Gene3D" id="2.20.130.20">
    <property type="match status" value="1"/>
</dbReference>
<evidence type="ECO:0000256" key="2">
    <source>
        <dbReference type="ARBA" id="ARBA00010952"/>
    </source>
</evidence>
<dbReference type="SMART" id="SM01359">
    <property type="entry name" value="A2M_N_2"/>
    <property type="match status" value="1"/>
</dbReference>
<dbReference type="CDD" id="cd02897">
    <property type="entry name" value="A2M_2"/>
    <property type="match status" value="1"/>
</dbReference>
<proteinExistence type="inferred from homology"/>
<dbReference type="PROSITE" id="PS00477">
    <property type="entry name" value="ALPHA_2_MACROGLOBULIN"/>
    <property type="match status" value="1"/>
</dbReference>
<evidence type="ECO:0000313" key="12">
    <source>
        <dbReference type="EMBL" id="CAJ0966576.1"/>
    </source>
</evidence>
<evidence type="ECO:0000256" key="7">
    <source>
        <dbReference type="ARBA" id="ARBA00023157"/>
    </source>
</evidence>
<reference evidence="12" key="1">
    <citation type="submission" date="2023-07" db="EMBL/GenBank/DDBJ databases">
        <authorList>
            <person name="Stuckert A."/>
        </authorList>
    </citation>
    <scope>NUCLEOTIDE SEQUENCE</scope>
</reference>
<dbReference type="Pfam" id="PF07703">
    <property type="entry name" value="A2M_BRD"/>
    <property type="match status" value="1"/>
</dbReference>
<organism evidence="12 13">
    <name type="scientific">Ranitomeya imitator</name>
    <name type="common">mimic poison frog</name>
    <dbReference type="NCBI Taxonomy" id="111125"/>
    <lineage>
        <taxon>Eukaryota</taxon>
        <taxon>Metazoa</taxon>
        <taxon>Chordata</taxon>
        <taxon>Craniata</taxon>
        <taxon>Vertebrata</taxon>
        <taxon>Euteleostomi</taxon>
        <taxon>Amphibia</taxon>
        <taxon>Batrachia</taxon>
        <taxon>Anura</taxon>
        <taxon>Neobatrachia</taxon>
        <taxon>Hyloidea</taxon>
        <taxon>Dendrobatidae</taxon>
        <taxon>Dendrobatinae</taxon>
        <taxon>Ranitomeya</taxon>
    </lineage>
</organism>
<keyword evidence="3" id="KW-0964">Secreted</keyword>
<keyword evidence="6" id="KW-0722">Serine protease inhibitor</keyword>
<accession>A0ABN9MLT1</accession>
<dbReference type="Pfam" id="PF01835">
    <property type="entry name" value="MG2"/>
    <property type="match status" value="1"/>
</dbReference>
<dbReference type="InterPro" id="IPR011626">
    <property type="entry name" value="Alpha-macroglobulin_TED"/>
</dbReference>
<evidence type="ECO:0000256" key="5">
    <source>
        <dbReference type="ARBA" id="ARBA00022729"/>
    </source>
</evidence>
<evidence type="ECO:0000256" key="6">
    <source>
        <dbReference type="ARBA" id="ARBA00022900"/>
    </source>
</evidence>
<dbReference type="InterPro" id="IPR013783">
    <property type="entry name" value="Ig-like_fold"/>
</dbReference>
<dbReference type="InterPro" id="IPR041813">
    <property type="entry name" value="A2M_TED"/>
</dbReference>
<dbReference type="InterPro" id="IPR001599">
    <property type="entry name" value="Macroglobln_a2"/>
</dbReference>
<dbReference type="InterPro" id="IPR040839">
    <property type="entry name" value="MG4"/>
</dbReference>
<feature type="domain" description="Alpha-2-macroglobulin" evidence="11">
    <location>
        <begin position="871"/>
        <end position="960"/>
    </location>
</feature>
<dbReference type="InterPro" id="IPR050473">
    <property type="entry name" value="A2M/Complement_sys"/>
</dbReference>
<dbReference type="InterPro" id="IPR011625">
    <property type="entry name" value="A2M_N_BRD"/>
</dbReference>
<dbReference type="Pfam" id="PF17789">
    <property type="entry name" value="MG4"/>
    <property type="match status" value="1"/>
</dbReference>
<dbReference type="PANTHER" id="PTHR11412:SF178">
    <property type="entry name" value="ALPHA-2-MACROGLOBULIN-LIKE PROTEIN 1"/>
    <property type="match status" value="1"/>
</dbReference>
<keyword evidence="7" id="KW-1015">Disulfide bond</keyword>
<dbReference type="Gene3D" id="2.60.40.1930">
    <property type="match status" value="2"/>
</dbReference>
<dbReference type="Gene3D" id="6.20.50.160">
    <property type="match status" value="1"/>
</dbReference>
<evidence type="ECO:0000313" key="13">
    <source>
        <dbReference type="Proteomes" id="UP001176940"/>
    </source>
</evidence>
<comment type="similarity">
    <text evidence="2">Belongs to the protease inhibitor I39 (alpha-2-macroglobulin) family.</text>
</comment>
<dbReference type="InterPro" id="IPR014756">
    <property type="entry name" value="Ig_E-set"/>
</dbReference>
<feature type="compositionally biased region" description="Low complexity" evidence="9">
    <location>
        <begin position="8"/>
        <end position="26"/>
    </location>
</feature>
<comment type="subcellular location">
    <subcellularLocation>
        <location evidence="1">Secreted</location>
    </subcellularLocation>
</comment>
<evidence type="ECO:0000256" key="4">
    <source>
        <dbReference type="ARBA" id="ARBA00022690"/>
    </source>
</evidence>
<evidence type="ECO:0008006" key="14">
    <source>
        <dbReference type="Google" id="ProtNLM"/>
    </source>
</evidence>
<evidence type="ECO:0000256" key="9">
    <source>
        <dbReference type="SAM" id="MobiDB-lite"/>
    </source>
</evidence>
<dbReference type="Gene3D" id="1.50.10.20">
    <property type="match status" value="1"/>
</dbReference>
<dbReference type="SUPFAM" id="SSF48239">
    <property type="entry name" value="Terpenoid cyclases/Protein prenyltransferases"/>
    <property type="match status" value="1"/>
</dbReference>
<dbReference type="InterPro" id="IPR008930">
    <property type="entry name" value="Terpenoid_cyclase/PrenylTrfase"/>
</dbReference>
<gene>
    <name evidence="12" type="ORF">RIMI_LOCUS21436981</name>
</gene>
<name>A0ABN9MLT1_9NEOB</name>
<keyword evidence="5" id="KW-0732">Signal</keyword>
<evidence type="ECO:0000256" key="3">
    <source>
        <dbReference type="ARBA" id="ARBA00022525"/>
    </source>
</evidence>
<evidence type="ECO:0000256" key="1">
    <source>
        <dbReference type="ARBA" id="ARBA00004613"/>
    </source>
</evidence>
<dbReference type="PANTHER" id="PTHR11412">
    <property type="entry name" value="MACROGLOBULIN / COMPLEMENT"/>
    <property type="match status" value="1"/>
</dbReference>
<dbReference type="Gene3D" id="2.60.40.1940">
    <property type="match status" value="1"/>
</dbReference>
<dbReference type="SMART" id="SM01419">
    <property type="entry name" value="Thiol-ester_cl"/>
    <property type="match status" value="1"/>
</dbReference>
<dbReference type="Pfam" id="PF07678">
    <property type="entry name" value="TED_complement"/>
    <property type="match status" value="1"/>
</dbReference>
<dbReference type="Pfam" id="PF17791">
    <property type="entry name" value="MG3"/>
    <property type="match status" value="1"/>
</dbReference>
<dbReference type="Gene3D" id="2.60.40.10">
    <property type="entry name" value="Immunoglobulins"/>
    <property type="match status" value="1"/>
</dbReference>
<dbReference type="EMBL" id="CAUEEQ010075475">
    <property type="protein sequence ID" value="CAJ0966576.1"/>
    <property type="molecule type" value="Genomic_DNA"/>
</dbReference>
<dbReference type="InterPro" id="IPR047565">
    <property type="entry name" value="Alpha-macroglob_thiol-ester_cl"/>
</dbReference>
<dbReference type="SUPFAM" id="SSF81296">
    <property type="entry name" value="E set domains"/>
    <property type="match status" value="1"/>
</dbReference>
<dbReference type="InterPro" id="IPR002890">
    <property type="entry name" value="MG2"/>
</dbReference>
<dbReference type="Proteomes" id="UP001176940">
    <property type="component" value="Unassembled WGS sequence"/>
</dbReference>
<evidence type="ECO:0000256" key="8">
    <source>
        <dbReference type="ARBA" id="ARBA00023180"/>
    </source>
</evidence>
<comment type="caution">
    <text evidence="12">The sequence shown here is derived from an EMBL/GenBank/DDBJ whole genome shotgun (WGS) entry which is preliminary data.</text>
</comment>
<dbReference type="Gene3D" id="2.60.120.1540">
    <property type="match status" value="1"/>
</dbReference>
<dbReference type="InterPro" id="IPR019742">
    <property type="entry name" value="MacrogloblnA2_CS"/>
</dbReference>